<dbReference type="PANTHER" id="PTHR14445:SF36">
    <property type="entry name" value="FI03272P-RELATED"/>
    <property type="match status" value="1"/>
</dbReference>
<sequence length="143" mass="16068">KRCCHLDGSSAQALATHLISPEVLPAILVYYCFQSVCLAEKMTDSMKFGPEWLRNMKSDTSLGTPTPTVTATIKMAEFRYGREEMLALFDRSILPPDLLKPMQGLYVDKTQLPLALIQMTDEETRMWNRGINSDVALRLSKPG</sequence>
<feature type="non-terminal residue" evidence="1">
    <location>
        <position position="1"/>
    </location>
</feature>
<organism evidence="1">
    <name type="scientific">Homalodisca liturata</name>
    <dbReference type="NCBI Taxonomy" id="320908"/>
    <lineage>
        <taxon>Eukaryota</taxon>
        <taxon>Metazoa</taxon>
        <taxon>Ecdysozoa</taxon>
        <taxon>Arthropoda</taxon>
        <taxon>Hexapoda</taxon>
        <taxon>Insecta</taxon>
        <taxon>Pterygota</taxon>
        <taxon>Neoptera</taxon>
        <taxon>Paraneoptera</taxon>
        <taxon>Hemiptera</taxon>
        <taxon>Auchenorrhyncha</taxon>
        <taxon>Membracoidea</taxon>
        <taxon>Cicadellidae</taxon>
        <taxon>Cicadellinae</taxon>
        <taxon>Proconiini</taxon>
        <taxon>Homalodisca</taxon>
    </lineage>
</organism>
<reference evidence="1" key="1">
    <citation type="submission" date="2015-11" db="EMBL/GenBank/DDBJ databases">
        <title>De novo transcriptome assembly of four potential Pierce s Disease insect vectors from Arizona vineyards.</title>
        <authorList>
            <person name="Tassone E.E."/>
        </authorList>
    </citation>
    <scope>NUCLEOTIDE SEQUENCE</scope>
</reference>
<dbReference type="AlphaFoldDB" id="A0A1B6JV65"/>
<dbReference type="EMBL" id="GECU01004605">
    <property type="protein sequence ID" value="JAT03102.1"/>
    <property type="molecule type" value="Transcribed_RNA"/>
</dbReference>
<dbReference type="GO" id="GO:0005829">
    <property type="term" value="C:cytosol"/>
    <property type="evidence" value="ECO:0007669"/>
    <property type="project" value="TreeGrafter"/>
</dbReference>
<feature type="non-terminal residue" evidence="1">
    <location>
        <position position="143"/>
    </location>
</feature>
<dbReference type="PANTHER" id="PTHR14445">
    <property type="entry name" value="GRB10 INTERACTING GYF PROTEIN"/>
    <property type="match status" value="1"/>
</dbReference>
<dbReference type="InterPro" id="IPR051640">
    <property type="entry name" value="GRB10-interact_GYF"/>
</dbReference>
<name>A0A1B6JV65_9HEMI</name>
<proteinExistence type="predicted"/>
<accession>A0A1B6JV65</accession>
<gene>
    <name evidence="1" type="ORF">g.6289</name>
</gene>
<protein>
    <submittedName>
        <fullName evidence="1">Uncharacterized protein</fullName>
    </submittedName>
</protein>
<evidence type="ECO:0000313" key="1">
    <source>
        <dbReference type="EMBL" id="JAT03102.1"/>
    </source>
</evidence>